<proteinExistence type="predicted"/>
<dbReference type="RefSeq" id="WP_305169112.1">
    <property type="nucleotide sequence ID" value="NZ_JAUUUU010000001.1"/>
</dbReference>
<accession>A0AAW8AWZ4</accession>
<comment type="caution">
    <text evidence="1">The sequence shown here is derived from an EMBL/GenBank/DDBJ whole genome shotgun (WGS) entry which is preliminary data.</text>
</comment>
<evidence type="ECO:0000313" key="1">
    <source>
        <dbReference type="EMBL" id="MDP1519600.1"/>
    </source>
</evidence>
<dbReference type="EMBL" id="JAUUUU010000001">
    <property type="protein sequence ID" value="MDP1519600.1"/>
    <property type="molecule type" value="Genomic_DNA"/>
</dbReference>
<sequence>MANLLNHFILRPLMMLVLFVGLGKCLLVVAADEFPLGNKSIYLKDNNGKEFPIGQVSFNSGGNGVIAYELNMDTERFKDFFLSMKEMKCLEGKEIWCFIPYPYKHSRTVSASDLRWLEHDLLFMFKTPTEFGANLWNGIYYDMALEGDMIHGTARAIDLNHISAPPEDLATPPYGEADIDDLETATRWLPFIEIR</sequence>
<reference evidence="1" key="2">
    <citation type="submission" date="2023-08" db="EMBL/GenBank/DDBJ databases">
        <authorList>
            <person name="Luo J."/>
        </authorList>
    </citation>
    <scope>NUCLEOTIDE SEQUENCE</scope>
    <source>
        <strain evidence="1">DSM 25064</strain>
    </source>
</reference>
<organism evidence="1 2">
    <name type="scientific">Porticoccus litoralis</name>
    <dbReference type="NCBI Taxonomy" id="434086"/>
    <lineage>
        <taxon>Bacteria</taxon>
        <taxon>Pseudomonadati</taxon>
        <taxon>Pseudomonadota</taxon>
        <taxon>Gammaproteobacteria</taxon>
        <taxon>Cellvibrionales</taxon>
        <taxon>Porticoccaceae</taxon>
        <taxon>Porticoccus</taxon>
    </lineage>
</organism>
<evidence type="ECO:0000313" key="2">
    <source>
        <dbReference type="Proteomes" id="UP001178354"/>
    </source>
</evidence>
<name>A0AAW8AWZ4_9GAMM</name>
<dbReference type="Proteomes" id="UP001178354">
    <property type="component" value="Unassembled WGS sequence"/>
</dbReference>
<gene>
    <name evidence="1" type="ORF">Q8A57_01285</name>
</gene>
<reference evidence="1" key="1">
    <citation type="journal article" date="2010" name="Int. J. Syst. Evol. Microbiol.">
        <title>Porticoccus litoralis gen. nov., sp. nov., a gammaproteobacterium isolated from the Yellow Sea.</title>
        <authorList>
            <person name="Oh H.M."/>
            <person name="Kim H."/>
            <person name="Kim K.M."/>
            <person name="Min G.S."/>
            <person name="Cho J.C."/>
        </authorList>
    </citation>
    <scope>NUCLEOTIDE SEQUENCE</scope>
    <source>
        <strain evidence="1">DSM 25064</strain>
    </source>
</reference>
<keyword evidence="2" id="KW-1185">Reference proteome</keyword>
<dbReference type="AlphaFoldDB" id="A0AAW8AWZ4"/>
<protein>
    <submittedName>
        <fullName evidence="1">Uncharacterized protein</fullName>
    </submittedName>
</protein>